<comment type="caution">
    <text evidence="2">The sequence shown here is derived from an EMBL/GenBank/DDBJ whole genome shotgun (WGS) entry which is preliminary data.</text>
</comment>
<dbReference type="Proteomes" id="UP000434957">
    <property type="component" value="Unassembled WGS sequence"/>
</dbReference>
<organism evidence="2 3">
    <name type="scientific">Phytophthora rubi</name>
    <dbReference type="NCBI Taxonomy" id="129364"/>
    <lineage>
        <taxon>Eukaryota</taxon>
        <taxon>Sar</taxon>
        <taxon>Stramenopiles</taxon>
        <taxon>Oomycota</taxon>
        <taxon>Peronosporomycetes</taxon>
        <taxon>Peronosporales</taxon>
        <taxon>Peronosporaceae</taxon>
        <taxon>Phytophthora</taxon>
    </lineage>
</organism>
<evidence type="ECO:0000313" key="2">
    <source>
        <dbReference type="EMBL" id="KAE9355630.1"/>
    </source>
</evidence>
<sequence>MHANDGSLAENWVIERGGRQLDRANIAFGHHTGRSTGSPGLERVEPKRRCPPSVSARASDPPIRDRARALYVLLFANPLGFADAALNLDETVLECLAATPIMYYPDLLLLAESCTLVGRMREVIAARTIGEAEVLAWSATIPRVFIPLQVLLVLVNPAATPPVC</sequence>
<evidence type="ECO:0000313" key="3">
    <source>
        <dbReference type="Proteomes" id="UP000434957"/>
    </source>
</evidence>
<keyword evidence="3" id="KW-1185">Reference proteome</keyword>
<evidence type="ECO:0000256" key="1">
    <source>
        <dbReference type="SAM" id="MobiDB-lite"/>
    </source>
</evidence>
<name>A0A6A4G165_9STRA</name>
<gene>
    <name evidence="2" type="ORF">PR003_g2747</name>
</gene>
<dbReference type="AlphaFoldDB" id="A0A6A4G165"/>
<feature type="region of interest" description="Disordered" evidence="1">
    <location>
        <begin position="28"/>
        <end position="60"/>
    </location>
</feature>
<dbReference type="EMBL" id="QXFT01000089">
    <property type="protein sequence ID" value="KAE9355630.1"/>
    <property type="molecule type" value="Genomic_DNA"/>
</dbReference>
<accession>A0A6A4G165</accession>
<protein>
    <submittedName>
        <fullName evidence="2">Uncharacterized protein</fullName>
    </submittedName>
</protein>
<proteinExistence type="predicted"/>
<reference evidence="2 3" key="1">
    <citation type="submission" date="2018-08" db="EMBL/GenBank/DDBJ databases">
        <title>Genomic investigation of the strawberry pathogen Phytophthora fragariae indicates pathogenicity is determined by transcriptional variation in three key races.</title>
        <authorList>
            <person name="Adams T.M."/>
            <person name="Armitage A.D."/>
            <person name="Sobczyk M.K."/>
            <person name="Bates H.J."/>
            <person name="Dunwell J.M."/>
            <person name="Nellist C.F."/>
            <person name="Harrison R.J."/>
        </authorList>
    </citation>
    <scope>NUCLEOTIDE SEQUENCE [LARGE SCALE GENOMIC DNA]</scope>
    <source>
        <strain evidence="2 3">SCRP333</strain>
    </source>
</reference>